<proteinExistence type="predicted"/>
<dbReference type="PATRIC" id="fig|1194972.3.peg.677"/>
<keyword evidence="3" id="KW-1185">Reference proteome</keyword>
<evidence type="ECO:0008006" key="4">
    <source>
        <dbReference type="Google" id="ProtNLM"/>
    </source>
</evidence>
<dbReference type="AlphaFoldDB" id="K0VBM8"/>
<evidence type="ECO:0000313" key="2">
    <source>
        <dbReference type="EMBL" id="EJZ12258.1"/>
    </source>
</evidence>
<name>K0VBM8_MYCVA</name>
<protein>
    <recommendedName>
        <fullName evidence="4">IF2 family translation initiation factor</fullName>
    </recommendedName>
</protein>
<feature type="compositionally biased region" description="Basic and acidic residues" evidence="1">
    <location>
        <begin position="203"/>
        <end position="227"/>
    </location>
</feature>
<feature type="compositionally biased region" description="Basic and acidic residues" evidence="1">
    <location>
        <begin position="184"/>
        <end position="193"/>
    </location>
</feature>
<dbReference type="EMBL" id="ALQA01000004">
    <property type="protein sequence ID" value="EJZ12258.1"/>
    <property type="molecule type" value="Genomic_DNA"/>
</dbReference>
<feature type="compositionally biased region" description="Basic and acidic residues" evidence="1">
    <location>
        <begin position="150"/>
        <end position="166"/>
    </location>
</feature>
<gene>
    <name evidence="2" type="ORF">MVAC_03351</name>
</gene>
<comment type="caution">
    <text evidence="2">The sequence shown here is derived from an EMBL/GenBank/DDBJ whole genome shotgun (WGS) entry which is preliminary data.</text>
</comment>
<dbReference type="eggNOG" id="ENOG5033RUJ">
    <property type="taxonomic scope" value="Bacteria"/>
</dbReference>
<feature type="region of interest" description="Disordered" evidence="1">
    <location>
        <begin position="96"/>
        <end position="227"/>
    </location>
</feature>
<sequence>MTMRITDIPFAVLRFQYRLARTPLRVLESTVMTRVDDEAPAKLFYERAIGAVDAGAGSFLRDSELEQQGIVRIEKAAALGEAARLEEVAAQKKQRAAEELQDKQEKAVTAPQRAGQEARRRAQEAQAKADQRTQDVAESVASRTAQAKQNVDRAAAERVEAAEKAKRSAQNRSRAAEKVVTSAADKDLDDAAAKRGAAAQARAHAERLDDFAETEKEKRQAARENQL</sequence>
<dbReference type="Proteomes" id="UP000006072">
    <property type="component" value="Unassembled WGS sequence"/>
</dbReference>
<accession>K0VBM8</accession>
<organism evidence="2 3">
    <name type="scientific">Mycolicibacterium vaccae ATCC 25954</name>
    <dbReference type="NCBI Taxonomy" id="1194972"/>
    <lineage>
        <taxon>Bacteria</taxon>
        <taxon>Bacillati</taxon>
        <taxon>Actinomycetota</taxon>
        <taxon>Actinomycetes</taxon>
        <taxon>Mycobacteriales</taxon>
        <taxon>Mycobacteriaceae</taxon>
        <taxon>Mycolicibacterium</taxon>
    </lineage>
</organism>
<feature type="compositionally biased region" description="Basic and acidic residues" evidence="1">
    <location>
        <begin position="96"/>
        <end position="106"/>
    </location>
</feature>
<feature type="compositionally biased region" description="Basic and acidic residues" evidence="1">
    <location>
        <begin position="116"/>
        <end position="135"/>
    </location>
</feature>
<evidence type="ECO:0000313" key="3">
    <source>
        <dbReference type="Proteomes" id="UP000006072"/>
    </source>
</evidence>
<reference evidence="2 3" key="1">
    <citation type="journal article" date="2012" name="J. Bacteriol.">
        <title>Complete Genome Sequence of Mycobacterium vaccae Type Strain ATCC 25954.</title>
        <authorList>
            <person name="Ho Y.S."/>
            <person name="Adroub S.A."/>
            <person name="Abadi M."/>
            <person name="Al Alwan B."/>
            <person name="Alkhateeb R."/>
            <person name="Gao G."/>
            <person name="Ragab A."/>
            <person name="Ali S."/>
            <person name="van Soolingen D."/>
            <person name="Bitter W."/>
            <person name="Pain A."/>
            <person name="Abdallah A.M."/>
        </authorList>
    </citation>
    <scope>NUCLEOTIDE SEQUENCE [LARGE SCALE GENOMIC DNA]</scope>
    <source>
        <strain evidence="2 3">ATCC 25954</strain>
    </source>
</reference>
<dbReference type="HOGENOM" id="CLU_109687_0_0_11"/>
<evidence type="ECO:0000256" key="1">
    <source>
        <dbReference type="SAM" id="MobiDB-lite"/>
    </source>
</evidence>